<gene>
    <name evidence="1" type="ORF">MW7_009510</name>
</gene>
<evidence type="ECO:0000313" key="1">
    <source>
        <dbReference type="EMBL" id="TMS57998.1"/>
    </source>
</evidence>
<accession>A0ACD3SPF7</accession>
<sequence>MAVQRPFLRTPGFWVIVLAALIAGAAGIYAASSRYSPAPAADGVVEQFFRTALPDAAGKPVDMGAFRQKTVVINFWAPWCAPCVEEMPELTALADEVRSRNIHFVGIGIDSATNIRDFSAKVPVSYPLAVAGFSGTELARAFGNTVGALPFTVIVTPEGNISYRKTGQVTQAELKTALGI</sequence>
<name>A0ACD3SPF7_9BURK</name>
<protein>
    <submittedName>
        <fullName evidence="1">TlpA family protein disulfide reductase</fullName>
    </submittedName>
</protein>
<evidence type="ECO:0000313" key="2">
    <source>
        <dbReference type="Proteomes" id="UP000004277"/>
    </source>
</evidence>
<organism evidence="1 2">
    <name type="scientific">Imbroritus primus</name>
    <dbReference type="NCBI Taxonomy" id="3058603"/>
    <lineage>
        <taxon>Bacteria</taxon>
        <taxon>Pseudomonadati</taxon>
        <taxon>Pseudomonadota</taxon>
        <taxon>Betaproteobacteria</taxon>
        <taxon>Burkholderiales</taxon>
        <taxon>Burkholderiaceae</taxon>
        <taxon>Imbroritus</taxon>
    </lineage>
</organism>
<dbReference type="EMBL" id="AKCV02000016">
    <property type="protein sequence ID" value="TMS57998.1"/>
    <property type="molecule type" value="Genomic_DNA"/>
</dbReference>
<reference evidence="1" key="1">
    <citation type="submission" date="2019-05" db="EMBL/GenBank/DDBJ databases">
        <title>Revised genome assembly of Burkholderiaceae (previously Ralstonia) sp. PBA.</title>
        <authorList>
            <person name="Gan H.M."/>
        </authorList>
    </citation>
    <scope>NUCLEOTIDE SEQUENCE</scope>
    <source>
        <strain evidence="1">PBA</strain>
    </source>
</reference>
<keyword evidence="2" id="KW-1185">Reference proteome</keyword>
<dbReference type="Proteomes" id="UP000004277">
    <property type="component" value="Unassembled WGS sequence"/>
</dbReference>
<proteinExistence type="predicted"/>
<comment type="caution">
    <text evidence="1">The sequence shown here is derived from an EMBL/GenBank/DDBJ whole genome shotgun (WGS) entry which is preliminary data.</text>
</comment>